<feature type="region of interest" description="Disordered" evidence="6">
    <location>
        <begin position="433"/>
        <end position="463"/>
    </location>
</feature>
<feature type="region of interest" description="Disordered" evidence="6">
    <location>
        <begin position="752"/>
        <end position="777"/>
    </location>
</feature>
<dbReference type="GO" id="GO:0080115">
    <property type="term" value="F:myosin XI tail binding"/>
    <property type="evidence" value="ECO:0007669"/>
    <property type="project" value="UniProtKB-ARBA"/>
</dbReference>
<dbReference type="PANTHER" id="PTHR31448">
    <property type="entry name" value="MYOSIN-BINDING PROTEIN 2"/>
    <property type="match status" value="1"/>
</dbReference>
<keyword evidence="5" id="KW-0175">Coiled coil</keyword>
<dbReference type="PANTHER" id="PTHR31448:SF3">
    <property type="entry name" value="MYOSIN-BINDING PROTEIN 2"/>
    <property type="match status" value="1"/>
</dbReference>
<proteinExistence type="predicted"/>
<dbReference type="InterPro" id="IPR007656">
    <property type="entry name" value="GTD-bd"/>
</dbReference>
<gene>
    <name evidence="9" type="primary">LOC108995519</name>
</gene>
<keyword evidence="8" id="KW-1185">Reference proteome</keyword>
<feature type="coiled-coil region" evidence="5">
    <location>
        <begin position="261"/>
        <end position="291"/>
    </location>
</feature>
<evidence type="ECO:0000313" key="9">
    <source>
        <dbReference type="RefSeq" id="XP_018826640.1"/>
    </source>
</evidence>
<evidence type="ECO:0000256" key="3">
    <source>
        <dbReference type="ARBA" id="ARBA00022989"/>
    </source>
</evidence>
<dbReference type="Proteomes" id="UP000235220">
    <property type="component" value="Chromosome 16"/>
</dbReference>
<reference evidence="9" key="1">
    <citation type="submission" date="2025-08" db="UniProtKB">
        <authorList>
            <consortium name="RefSeq"/>
        </authorList>
    </citation>
    <scope>IDENTIFICATION</scope>
    <source>
        <tissue evidence="9">Leaves</tissue>
    </source>
</reference>
<sequence>METNKFASMLHRNTNNLTLILVYAILEWTLIVLLLLNSLFSYLIIKFADYFGLKRPCLWCSRIDHVLEPGKSKVSYRDLVCEAHASEISKLGYCFNHRKLAESHDMCEDCSSSSQPDCPELSKRFAFFPLINKIGFIQSSDQKLGGNGEENLNCSCCGLNVESKFYSPCILIKPSWADFDFSHKENLIAETGVDSQTNECVHSDRSRSNSETSLCEDERSIGEKKEIQIISDFVTDGCSGKREQEAEEKCDVFDFGWKELVAIEDEKLEIVKEKMQELEKEENFIESMDDQSCDQSMAHVNFSKETSHETWPQHLEFFIDGEDCTLIAVELIGSPATEDGDQPRYGADDQGNCDSDVILEFNMHAEENAEPLSENWQSSGENLALLSSHESKEAPKVAVVESVVMVETDSTSVMHTEGDLSDLVWEEYEQAAITQPTQTPSSDDDHEEQETAETRREMDSDVPIASEEVIQTQSCEFDAEISSGAEILDQKPLDESQPQEVHKSCDFDAEISRGAEIPDEEPLDEAQHQEVLPSYERRQQYPSTSSVMLHVNDDNGPKPAEEEVFYFTTISVESNKQAINNHVSVRSEPNEIEEEKVPDTPTSVESLHHLHKKLLLLERKESRTEESLDGSVIGEIEGGELTIEKLESALRAERKALNALYAELEEERSSSAVAANQTMAMINRLQEEKAAMQMEALQYQRMMEEQSEYDQEALQLLNELMVKREKEKQEVEKELGMYRKKVQDYEAKEKMRMLRRTDSSTRSIASCSNAEDSDGLSIDLNHEAKERDSSFGNQESSNQNTPTDAVVYLEESLANFEEERLSILQQLKELEEKLLTLSDGEEQHFEDLIPVENGNGYHYNSDADIEANAFENGHSKEMNGKHHQEISIKGSKARRLLPLFDAIVTDGEDALGNGHEQGFGSVPFQTSLDTKFEMENKLAIKEEVDNVYERLQALEADREFLKHCVNSLSKGDKGLNLLQEILEHLHDLRGVELRVRKMVDGPLY</sequence>
<dbReference type="RefSeq" id="XP_018826640.1">
    <property type="nucleotide sequence ID" value="XM_018971095.2"/>
</dbReference>
<evidence type="ECO:0000313" key="8">
    <source>
        <dbReference type="Proteomes" id="UP000235220"/>
    </source>
</evidence>
<feature type="compositionally biased region" description="Polar residues" evidence="6">
    <location>
        <begin position="760"/>
        <end position="770"/>
    </location>
</feature>
<dbReference type="STRING" id="51240.A0A2I4F4R0"/>
<evidence type="ECO:0000256" key="1">
    <source>
        <dbReference type="ARBA" id="ARBA00004167"/>
    </source>
</evidence>
<dbReference type="KEGG" id="jre:108995519"/>
<feature type="transmembrane region" description="Helical" evidence="7">
    <location>
        <begin position="20"/>
        <end position="45"/>
    </location>
</feature>
<dbReference type="GeneID" id="108995519"/>
<dbReference type="InterPro" id="IPR039306">
    <property type="entry name" value="MYOB"/>
</dbReference>
<evidence type="ECO:0000256" key="6">
    <source>
        <dbReference type="SAM" id="MobiDB-lite"/>
    </source>
</evidence>
<keyword evidence="3 7" id="KW-1133">Transmembrane helix</keyword>
<dbReference type="Pfam" id="PF04576">
    <property type="entry name" value="Zein-binding"/>
    <property type="match status" value="1"/>
</dbReference>
<comment type="subcellular location">
    <subcellularLocation>
        <location evidence="1">Membrane</location>
        <topology evidence="1">Single-pass membrane protein</topology>
    </subcellularLocation>
</comment>
<organism evidence="8 9">
    <name type="scientific">Juglans regia</name>
    <name type="common">English walnut</name>
    <dbReference type="NCBI Taxonomy" id="51240"/>
    <lineage>
        <taxon>Eukaryota</taxon>
        <taxon>Viridiplantae</taxon>
        <taxon>Streptophyta</taxon>
        <taxon>Embryophyta</taxon>
        <taxon>Tracheophyta</taxon>
        <taxon>Spermatophyta</taxon>
        <taxon>Magnoliopsida</taxon>
        <taxon>eudicotyledons</taxon>
        <taxon>Gunneridae</taxon>
        <taxon>Pentapetalae</taxon>
        <taxon>rosids</taxon>
        <taxon>fabids</taxon>
        <taxon>Fagales</taxon>
        <taxon>Juglandaceae</taxon>
        <taxon>Juglans</taxon>
    </lineage>
</organism>
<evidence type="ECO:0000256" key="7">
    <source>
        <dbReference type="SAM" id="Phobius"/>
    </source>
</evidence>
<dbReference type="Gramene" id="Jr16_06130_p1">
    <property type="protein sequence ID" value="cds.Jr16_06130_p1"/>
    <property type="gene ID" value="Jr16_06130"/>
</dbReference>
<evidence type="ECO:0000256" key="5">
    <source>
        <dbReference type="SAM" id="Coils"/>
    </source>
</evidence>
<dbReference type="PROSITE" id="PS51775">
    <property type="entry name" value="GTD_BINDING"/>
    <property type="match status" value="1"/>
</dbReference>
<dbReference type="FunCoup" id="A0A2I4F4R0">
    <property type="interactions" value="1453"/>
</dbReference>
<evidence type="ECO:0000256" key="2">
    <source>
        <dbReference type="ARBA" id="ARBA00022692"/>
    </source>
</evidence>
<keyword evidence="4 7" id="KW-0472">Membrane</keyword>
<dbReference type="AlphaFoldDB" id="A0A2I4F4R0"/>
<keyword evidence="2 7" id="KW-0812">Transmembrane</keyword>
<protein>
    <submittedName>
        <fullName evidence="9">Myosin-binding protein 3-like</fullName>
    </submittedName>
</protein>
<accession>A0A2I4F4R0</accession>
<name>A0A2I4F4R0_JUGRE</name>
<evidence type="ECO:0000256" key="4">
    <source>
        <dbReference type="ARBA" id="ARBA00023136"/>
    </source>
</evidence>
<feature type="compositionally biased region" description="Acidic residues" evidence="6">
    <location>
        <begin position="442"/>
        <end position="451"/>
    </location>
</feature>
<dbReference type="GO" id="GO:0016020">
    <property type="term" value="C:membrane"/>
    <property type="evidence" value="ECO:0007669"/>
    <property type="project" value="UniProtKB-SubCell"/>
</dbReference>
<dbReference type="OrthoDB" id="1888939at2759"/>
<feature type="coiled-coil region" evidence="5">
    <location>
        <begin position="643"/>
        <end position="748"/>
    </location>
</feature>
<feature type="region of interest" description="Disordered" evidence="6">
    <location>
        <begin position="199"/>
        <end position="219"/>
    </location>
</feature>